<dbReference type="EMBL" id="WUAV01000002">
    <property type="protein sequence ID" value="KAF1767224.1"/>
    <property type="molecule type" value="Genomic_DNA"/>
</dbReference>
<dbReference type="KEGG" id="crq:GCK72_007183"/>
<accession>A0A6A5HKV0</accession>
<dbReference type="Proteomes" id="UP000483820">
    <property type="component" value="Chromosome II"/>
</dbReference>
<dbReference type="RefSeq" id="XP_053590218.1">
    <property type="nucleotide sequence ID" value="XM_053726024.1"/>
</dbReference>
<reference evidence="1 2" key="1">
    <citation type="submission" date="2019-12" db="EMBL/GenBank/DDBJ databases">
        <title>Chromosome-level assembly of the Caenorhabditis remanei genome.</title>
        <authorList>
            <person name="Teterina A.A."/>
            <person name="Willis J.H."/>
            <person name="Phillips P.C."/>
        </authorList>
    </citation>
    <scope>NUCLEOTIDE SEQUENCE [LARGE SCALE GENOMIC DNA]</scope>
    <source>
        <strain evidence="1 2">PX506</strain>
        <tissue evidence="1">Whole organism</tissue>
    </source>
</reference>
<organism evidence="1 2">
    <name type="scientific">Caenorhabditis remanei</name>
    <name type="common">Caenorhabditis vulgaris</name>
    <dbReference type="NCBI Taxonomy" id="31234"/>
    <lineage>
        <taxon>Eukaryota</taxon>
        <taxon>Metazoa</taxon>
        <taxon>Ecdysozoa</taxon>
        <taxon>Nematoda</taxon>
        <taxon>Chromadorea</taxon>
        <taxon>Rhabditida</taxon>
        <taxon>Rhabditina</taxon>
        <taxon>Rhabditomorpha</taxon>
        <taxon>Rhabditoidea</taxon>
        <taxon>Rhabditidae</taxon>
        <taxon>Peloderinae</taxon>
        <taxon>Caenorhabditis</taxon>
    </lineage>
</organism>
<dbReference type="CTD" id="9802741"/>
<name>A0A6A5HKV0_CAERE</name>
<comment type="caution">
    <text evidence="1">The sequence shown here is derived from an EMBL/GenBank/DDBJ whole genome shotgun (WGS) entry which is preliminary data.</text>
</comment>
<dbReference type="GeneID" id="9802741"/>
<proteinExistence type="predicted"/>
<dbReference type="AlphaFoldDB" id="A0A6A5HKV0"/>
<sequence length="185" mass="20787">MGLINGGFKCGDNEQSRLAIGTTRGLNWSPVSFRFFRFSRTFPKSIDLNTRAFTSKTSLIMSRTERCGRAYPLFDISTIWNAKNAILDKSSSGVRNNRFRLESTFHGSIASAIEAGNFSNDFASWMLLNPWRTTLLNQLNNSIAELTAFKQSWKSSSVTPVVERLRWSFSKSITESTITGFSISV</sequence>
<evidence type="ECO:0000313" key="1">
    <source>
        <dbReference type="EMBL" id="KAF1767224.1"/>
    </source>
</evidence>
<gene>
    <name evidence="1" type="ORF">GCK72_007183</name>
</gene>
<protein>
    <submittedName>
        <fullName evidence="1">Uncharacterized protein</fullName>
    </submittedName>
</protein>
<evidence type="ECO:0000313" key="2">
    <source>
        <dbReference type="Proteomes" id="UP000483820"/>
    </source>
</evidence>